<sequence>MTVTTLAKPDYDVLNVLALKKMADATAIAAVTGMPAGDVEGRLASLSGGGLAVVAGGAALPTDEAEPALAATAAEVYAPVRADGDVLALVEKFETTNAQFLAAMSSWQQVEVGGRKVTNDHSDAAYDEKVITKIERLVGRLEPLIGALAGHDARFSLYSTRFATALEAIDTGDHDLVSAPTRDSVHNVWFEFHEDLLRTLGRERAE</sequence>
<organism evidence="1 2">
    <name type="scientific">Actinomycetospora flava</name>
    <dbReference type="NCBI Taxonomy" id="3129232"/>
    <lineage>
        <taxon>Bacteria</taxon>
        <taxon>Bacillati</taxon>
        <taxon>Actinomycetota</taxon>
        <taxon>Actinomycetes</taxon>
        <taxon>Pseudonocardiales</taxon>
        <taxon>Pseudonocardiaceae</taxon>
        <taxon>Actinomycetospora</taxon>
    </lineage>
</organism>
<keyword evidence="2" id="KW-1185">Reference proteome</keyword>
<gene>
    <name evidence="1" type="ORF">WCD58_25165</name>
</gene>
<evidence type="ECO:0000313" key="2">
    <source>
        <dbReference type="Proteomes" id="UP001369736"/>
    </source>
</evidence>
<dbReference type="EMBL" id="JBBEGM010000012">
    <property type="protein sequence ID" value="MEJ2864472.1"/>
    <property type="molecule type" value="Genomic_DNA"/>
</dbReference>
<proteinExistence type="predicted"/>
<name>A0ABU8MCV5_9PSEU</name>
<dbReference type="Proteomes" id="UP001369736">
    <property type="component" value="Unassembled WGS sequence"/>
</dbReference>
<evidence type="ECO:0000313" key="1">
    <source>
        <dbReference type="EMBL" id="MEJ2864472.1"/>
    </source>
</evidence>
<comment type="caution">
    <text evidence="1">The sequence shown here is derived from an EMBL/GenBank/DDBJ whole genome shotgun (WGS) entry which is preliminary data.</text>
</comment>
<evidence type="ECO:0008006" key="3">
    <source>
        <dbReference type="Google" id="ProtNLM"/>
    </source>
</evidence>
<reference evidence="1 2" key="1">
    <citation type="submission" date="2024-03" db="EMBL/GenBank/DDBJ databases">
        <title>Actinomycetospora sp. OC33-EN07, a novel actinomycete isolated from wild orchid (Aerides multiflora).</title>
        <authorList>
            <person name="Suriyachadkun C."/>
        </authorList>
    </citation>
    <scope>NUCLEOTIDE SEQUENCE [LARGE SCALE GENOMIC DNA]</scope>
    <source>
        <strain evidence="1 2">OC33-EN07</strain>
    </source>
</reference>
<dbReference type="RefSeq" id="WP_337705843.1">
    <property type="nucleotide sequence ID" value="NZ_JBBEGM010000012.1"/>
</dbReference>
<protein>
    <recommendedName>
        <fullName evidence="3">MarR family transcriptional regulator</fullName>
    </recommendedName>
</protein>
<accession>A0ABU8MCV5</accession>